<feature type="transmembrane region" description="Helical" evidence="8">
    <location>
        <begin position="245"/>
        <end position="266"/>
    </location>
</feature>
<evidence type="ECO:0000256" key="4">
    <source>
        <dbReference type="ARBA" id="ARBA00022692"/>
    </source>
</evidence>
<keyword evidence="3" id="KW-1003">Cell membrane</keyword>
<dbReference type="Proteomes" id="UP001500635">
    <property type="component" value="Unassembled WGS sequence"/>
</dbReference>
<feature type="transmembrane region" description="Helical" evidence="8">
    <location>
        <begin position="324"/>
        <end position="348"/>
    </location>
</feature>
<feature type="transmembrane region" description="Helical" evidence="8">
    <location>
        <begin position="535"/>
        <end position="554"/>
    </location>
</feature>
<feature type="domain" description="Membrane transport protein MMPL" evidence="9">
    <location>
        <begin position="74"/>
        <end position="387"/>
    </location>
</feature>
<dbReference type="PANTHER" id="PTHR33406:SF11">
    <property type="entry name" value="MEMBRANE PROTEIN SCO6666-RELATED"/>
    <property type="match status" value="1"/>
</dbReference>
<dbReference type="Pfam" id="PF03176">
    <property type="entry name" value="MMPL"/>
    <property type="match status" value="2"/>
</dbReference>
<comment type="caution">
    <text evidence="10">The sequence shown here is derived from an EMBL/GenBank/DDBJ whole genome shotgun (WGS) entry which is preliminary data.</text>
</comment>
<feature type="domain" description="Membrane transport protein MMPL" evidence="9">
    <location>
        <begin position="490"/>
        <end position="718"/>
    </location>
</feature>
<feature type="transmembrane region" description="Helical" evidence="8">
    <location>
        <begin position="561"/>
        <end position="582"/>
    </location>
</feature>
<keyword evidence="4 8" id="KW-0812">Transmembrane</keyword>
<evidence type="ECO:0000256" key="1">
    <source>
        <dbReference type="ARBA" id="ARBA00004651"/>
    </source>
</evidence>
<proteinExistence type="inferred from homology"/>
<feature type="region of interest" description="Disordered" evidence="7">
    <location>
        <begin position="742"/>
        <end position="794"/>
    </location>
</feature>
<feature type="compositionally biased region" description="Basic residues" evidence="7">
    <location>
        <begin position="782"/>
        <end position="794"/>
    </location>
</feature>
<feature type="transmembrane region" description="Helical" evidence="8">
    <location>
        <begin position="196"/>
        <end position="214"/>
    </location>
</feature>
<protein>
    <submittedName>
        <fullName evidence="10">MMPL family transporter</fullName>
    </submittedName>
</protein>
<evidence type="ECO:0000256" key="6">
    <source>
        <dbReference type="ARBA" id="ARBA00023136"/>
    </source>
</evidence>
<evidence type="ECO:0000313" key="10">
    <source>
        <dbReference type="EMBL" id="GAA4406529.1"/>
    </source>
</evidence>
<organism evidence="10 11">
    <name type="scientific">Tsukamurella soli</name>
    <dbReference type="NCBI Taxonomy" id="644556"/>
    <lineage>
        <taxon>Bacteria</taxon>
        <taxon>Bacillati</taxon>
        <taxon>Actinomycetota</taxon>
        <taxon>Actinomycetes</taxon>
        <taxon>Mycobacteriales</taxon>
        <taxon>Tsukamurellaceae</taxon>
        <taxon>Tsukamurella</taxon>
    </lineage>
</organism>
<reference evidence="11" key="1">
    <citation type="journal article" date="2019" name="Int. J. Syst. Evol. Microbiol.">
        <title>The Global Catalogue of Microorganisms (GCM) 10K type strain sequencing project: providing services to taxonomists for standard genome sequencing and annotation.</title>
        <authorList>
            <consortium name="The Broad Institute Genomics Platform"/>
            <consortium name="The Broad Institute Genome Sequencing Center for Infectious Disease"/>
            <person name="Wu L."/>
            <person name="Ma J."/>
        </authorList>
    </citation>
    <scope>NUCLEOTIDE SEQUENCE [LARGE SCALE GENOMIC DNA]</scope>
    <source>
        <strain evidence="11">JCM 17688</strain>
    </source>
</reference>
<dbReference type="SUPFAM" id="SSF82866">
    <property type="entry name" value="Multidrug efflux transporter AcrB transmembrane domain"/>
    <property type="match status" value="2"/>
</dbReference>
<name>A0ABP8KH29_9ACTN</name>
<evidence type="ECO:0000256" key="2">
    <source>
        <dbReference type="ARBA" id="ARBA00010157"/>
    </source>
</evidence>
<dbReference type="InterPro" id="IPR050545">
    <property type="entry name" value="Mycobact_MmpL"/>
</dbReference>
<comment type="similarity">
    <text evidence="2">Belongs to the resistance-nodulation-cell division (RND) (TC 2.A.6) family. MmpL subfamily.</text>
</comment>
<dbReference type="PANTHER" id="PTHR33406">
    <property type="entry name" value="MEMBRANE PROTEIN MJ1562-RELATED"/>
    <property type="match status" value="1"/>
</dbReference>
<dbReference type="RefSeq" id="WP_345001471.1">
    <property type="nucleotide sequence ID" value="NZ_BAABFR010000158.1"/>
</dbReference>
<comment type="subcellular location">
    <subcellularLocation>
        <location evidence="1">Cell membrane</location>
        <topology evidence="1">Multi-pass membrane protein</topology>
    </subcellularLocation>
</comment>
<evidence type="ECO:0000256" key="3">
    <source>
        <dbReference type="ARBA" id="ARBA00022475"/>
    </source>
</evidence>
<gene>
    <name evidence="10" type="ORF">GCM10023147_50160</name>
</gene>
<feature type="transmembrane region" description="Helical" evidence="8">
    <location>
        <begin position="386"/>
        <end position="409"/>
    </location>
</feature>
<dbReference type="InterPro" id="IPR004869">
    <property type="entry name" value="MMPL_dom"/>
</dbReference>
<dbReference type="EMBL" id="BAABFR010000158">
    <property type="protein sequence ID" value="GAA4406529.1"/>
    <property type="molecule type" value="Genomic_DNA"/>
</dbReference>
<feature type="transmembrane region" description="Helical" evidence="8">
    <location>
        <begin position="219"/>
        <end position="239"/>
    </location>
</feature>
<keyword evidence="6 8" id="KW-0472">Membrane</keyword>
<feature type="transmembrane region" description="Helical" evidence="8">
    <location>
        <begin position="678"/>
        <end position="695"/>
    </location>
</feature>
<evidence type="ECO:0000256" key="5">
    <source>
        <dbReference type="ARBA" id="ARBA00022989"/>
    </source>
</evidence>
<keyword evidence="11" id="KW-1185">Reference proteome</keyword>
<evidence type="ECO:0000256" key="8">
    <source>
        <dbReference type="SAM" id="Phobius"/>
    </source>
</evidence>
<feature type="transmembrane region" description="Helical" evidence="8">
    <location>
        <begin position="297"/>
        <end position="318"/>
    </location>
</feature>
<feature type="transmembrane region" description="Helical" evidence="8">
    <location>
        <begin position="602"/>
        <end position="623"/>
    </location>
</feature>
<feature type="transmembrane region" description="Helical" evidence="8">
    <location>
        <begin position="650"/>
        <end position="672"/>
    </location>
</feature>
<keyword evidence="5 8" id="KW-1133">Transmembrane helix</keyword>
<sequence length="794" mass="83350">MPDRRVASRSSLPRRGPGARWAAILDRRSGLLLLFALVVLVAAGMFGSGAAAALSDGGTDDPASPSAQETVAEKAVFHGHSIDVLVAYSSPTMTATDPRFRAEVQKVVAGYTPGTVTSTSTWYQTHDPAMLSHDRHSVLVFVSVAGNGATEQSRVYRELEPSLRATPLGTRLAGPFPVGAEATAITMRDLTRAETISAPLVLVLAVLIFGSVVAAAMPLLVGVVAVTGAMSALRVIAGFTEVSSLSINVVTLLGLGLAVDYALFVVNRFREELDRYGGRYPRTAVLAVTLETAGRTVMFSALTVAAALSSLLVFPQVLLKSIAYGGIAAVLIAAIAALTVLPAALCLLGPRINAWSVPAFGHRRRGGHSGPSGWERVAGAVMRRPVAYVAVVGVVLVAMGLPLLGVRWAGSDYHTLPPWAVSYGDSQAIADDFGTGGATADVVLTAADGDLDVVDAARYAARLRAVDGVASVDTVDATDGAVMFQVGWPDGTQTEHSQALVRALRAVPPPEGDTELIGGPTAETVDMLDALGAGLPWMVTVVVLVMGVLLFLAFGSVVLPIKAVAMSAVSLFASFGVVTWVFCDGHLERLLGFSSTGALDPTVPILMLAVLFGLSMDYEVFLLSRVRDEWRATGDNTRAVSVGLAKTGRIITSAALLLAVVVGAFGLSGMVFVKMLGLGMLVALLVDATLVRALLVPATMKLLGDWNWWAPTLRWPVRTRVSAAGAAEPVTRPDAIVRPLRRATLHDVDRPGPQRIGPPPGPSDAPTVRLSAQRRPSNGAPPRRRSDRSRPRNR</sequence>
<evidence type="ECO:0000313" key="11">
    <source>
        <dbReference type="Proteomes" id="UP001500635"/>
    </source>
</evidence>
<evidence type="ECO:0000256" key="7">
    <source>
        <dbReference type="SAM" id="MobiDB-lite"/>
    </source>
</evidence>
<evidence type="ECO:0000259" key="9">
    <source>
        <dbReference type="Pfam" id="PF03176"/>
    </source>
</evidence>
<accession>A0ABP8KH29</accession>
<dbReference type="Gene3D" id="1.20.1640.10">
    <property type="entry name" value="Multidrug efflux transporter AcrB transmembrane domain"/>
    <property type="match status" value="2"/>
</dbReference>